<sequence>MSGYMPIIGYDQLGRPMYGTTVPACCPTVPVVTTTVPVYPPGYIVPADPYQVMYPTGCTPANYYGGF</sequence>
<evidence type="ECO:0000313" key="2">
    <source>
        <dbReference type="Proteomes" id="UP000030780"/>
    </source>
</evidence>
<name>M7WU77_ENTHI</name>
<dbReference type="VEuPathDB" id="AmoebaDB:KM1_168510"/>
<evidence type="ECO:0000313" key="1">
    <source>
        <dbReference type="EMBL" id="EMS11248.1"/>
    </source>
</evidence>
<organism evidence="1 2">
    <name type="scientific">Entamoeba histolytica HM-3:IMSS</name>
    <dbReference type="NCBI Taxonomy" id="885315"/>
    <lineage>
        <taxon>Eukaryota</taxon>
        <taxon>Amoebozoa</taxon>
        <taxon>Evosea</taxon>
        <taxon>Archamoebae</taxon>
        <taxon>Mastigamoebida</taxon>
        <taxon>Entamoebidae</taxon>
        <taxon>Entamoeba</taxon>
    </lineage>
</organism>
<gene>
    <name evidence="1" type="ORF">KM1_168510</name>
</gene>
<proteinExistence type="predicted"/>
<accession>M7WU77</accession>
<dbReference type="EMBL" id="KB638785">
    <property type="protein sequence ID" value="EMS11248.1"/>
    <property type="molecule type" value="Genomic_DNA"/>
</dbReference>
<reference evidence="1 2" key="1">
    <citation type="submission" date="2013-01" db="EMBL/GenBank/DDBJ databases">
        <authorList>
            <person name="Inman J."/>
            <person name="Zafar N."/>
            <person name="Lorenzi H."/>
            <person name="Caler E."/>
        </authorList>
    </citation>
    <scope>NUCLEOTIDE SEQUENCE [LARGE SCALE GENOMIC DNA]</scope>
    <source>
        <strain evidence="1 2">HM-3:IMSS</strain>
    </source>
</reference>
<dbReference type="AlphaFoldDB" id="M7WU77"/>
<dbReference type="Proteomes" id="UP000030780">
    <property type="component" value="Unassembled WGS sequence"/>
</dbReference>
<protein>
    <submittedName>
        <fullName evidence="1">Uncharacterized protein</fullName>
    </submittedName>
</protein>